<organism evidence="1">
    <name type="scientific">Babesia bovis</name>
    <dbReference type="NCBI Taxonomy" id="5865"/>
    <lineage>
        <taxon>Eukaryota</taxon>
        <taxon>Sar</taxon>
        <taxon>Alveolata</taxon>
        <taxon>Apicomplexa</taxon>
        <taxon>Aconoidasida</taxon>
        <taxon>Piroplasmida</taxon>
        <taxon>Babesiidae</taxon>
        <taxon>Babesia</taxon>
    </lineage>
</organism>
<name>S6BI49_BABBO</name>
<dbReference type="AlphaFoldDB" id="S6BI49"/>
<protein>
    <submittedName>
        <fullName evidence="1">Unnamed protein product</fullName>
    </submittedName>
</protein>
<sequence length="234" mass="25598">MAIVSLSLFAISTYLFVYVRFCYSSAQLGPTSGVIPENLLNNLSQLVSQSSLELEDFKKALKRSRESLEKYKSLSVSNFKFDNSIFGPKSSLSSGIKGVITGPSRFTQSASTEPVVADEIRSALYSTQPVSDPPQATVTVDASEDPVSVVKNAEEVATFSDDGTRDFFEEELYRMKRELGTTRRMDSLRNVAGVLSSEIGRLMVHKSGSSERVPEFIKSKPVESTSVLDCACCS</sequence>
<evidence type="ECO:0000313" key="1">
    <source>
        <dbReference type="EMBL" id="BAN65914.1"/>
    </source>
</evidence>
<proteinExistence type="evidence at transcript level"/>
<reference evidence="1" key="1">
    <citation type="journal article" date="2014" name="BMC Genomics">
        <title>The Babesia bovis gene and promoter model: an update from full-length EST analysis.</title>
        <authorList>
            <person name="Yamagishi J."/>
            <person name="Wakaguri H."/>
            <person name="Yokoyama N."/>
            <person name="Yamashita R."/>
            <person name="Suzuki Y."/>
            <person name="Xuan X."/>
            <person name="Igarashi I."/>
        </authorList>
    </citation>
    <scope>NUCLEOTIDE SEQUENCE</scope>
    <source>
        <strain evidence="1">Texas</strain>
    </source>
</reference>
<dbReference type="VEuPathDB" id="PiroplasmaDB:BBOV_II007555"/>
<accession>S6BI49</accession>
<dbReference type="EMBL" id="AK442120">
    <property type="protein sequence ID" value="BAN65914.1"/>
    <property type="molecule type" value="mRNA"/>
</dbReference>